<dbReference type="AlphaFoldDB" id="A0A1T5D6B9"/>
<feature type="domain" description="PAS" evidence="1">
    <location>
        <begin position="12"/>
        <end position="43"/>
    </location>
</feature>
<accession>A0A1T5D6B9</accession>
<gene>
    <name evidence="2" type="ORF">SAMN05660866_02767</name>
</gene>
<dbReference type="InterPro" id="IPR000014">
    <property type="entry name" value="PAS"/>
</dbReference>
<dbReference type="SUPFAM" id="SSF55785">
    <property type="entry name" value="PYP-like sensor domain (PAS domain)"/>
    <property type="match status" value="1"/>
</dbReference>
<dbReference type="Pfam" id="PF13188">
    <property type="entry name" value="PAS_8"/>
    <property type="match status" value="1"/>
</dbReference>
<dbReference type="PROSITE" id="PS50112">
    <property type="entry name" value="PAS"/>
    <property type="match status" value="1"/>
</dbReference>
<dbReference type="STRING" id="561365.SAMN05660866_02767"/>
<dbReference type="Proteomes" id="UP000190339">
    <property type="component" value="Unassembled WGS sequence"/>
</dbReference>
<dbReference type="Gene3D" id="3.30.450.20">
    <property type="entry name" value="PAS domain"/>
    <property type="match status" value="1"/>
</dbReference>
<protein>
    <submittedName>
        <fullName evidence="2">PAS domain-containing protein</fullName>
    </submittedName>
</protein>
<dbReference type="EMBL" id="FUYL01000008">
    <property type="protein sequence ID" value="SKB67282.1"/>
    <property type="molecule type" value="Genomic_DNA"/>
</dbReference>
<name>A0A1T5D6B9_9FLAO</name>
<evidence type="ECO:0000313" key="2">
    <source>
        <dbReference type="EMBL" id="SKB67282.1"/>
    </source>
</evidence>
<dbReference type="OrthoDB" id="1437080at2"/>
<reference evidence="3" key="1">
    <citation type="submission" date="2017-02" db="EMBL/GenBank/DDBJ databases">
        <authorList>
            <person name="Varghese N."/>
            <person name="Submissions S."/>
        </authorList>
    </citation>
    <scope>NUCLEOTIDE SEQUENCE [LARGE SCALE GENOMIC DNA]</scope>
    <source>
        <strain evidence="3">DSM 23546</strain>
    </source>
</reference>
<dbReference type="RefSeq" id="WP_079513199.1">
    <property type="nucleotide sequence ID" value="NZ_FUYL01000008.1"/>
</dbReference>
<organism evidence="2 3">
    <name type="scientific">Maribacter arcticus</name>
    <dbReference type="NCBI Taxonomy" id="561365"/>
    <lineage>
        <taxon>Bacteria</taxon>
        <taxon>Pseudomonadati</taxon>
        <taxon>Bacteroidota</taxon>
        <taxon>Flavobacteriia</taxon>
        <taxon>Flavobacteriales</taxon>
        <taxon>Flavobacteriaceae</taxon>
        <taxon>Maribacter</taxon>
    </lineage>
</organism>
<evidence type="ECO:0000259" key="1">
    <source>
        <dbReference type="PROSITE" id="PS50112"/>
    </source>
</evidence>
<dbReference type="CDD" id="cd00130">
    <property type="entry name" value="PAS"/>
    <property type="match status" value="1"/>
</dbReference>
<keyword evidence="3" id="KW-1185">Reference proteome</keyword>
<proteinExistence type="predicted"/>
<evidence type="ECO:0000313" key="3">
    <source>
        <dbReference type="Proteomes" id="UP000190339"/>
    </source>
</evidence>
<sequence length="132" mass="14810">MSAYEIEIILSRQLADSLTVPVFIVNPEGTLIFYNEPAEEILGKKFENTGPMPVDDWGTSFFPQDEDGRDLAPEELPLVQTIKNKVPAHKSFWIKSLNGKYTKISVTSIPIIGRSKKFSGAMAIFWDNDFIG</sequence>
<dbReference type="InterPro" id="IPR035965">
    <property type="entry name" value="PAS-like_dom_sf"/>
</dbReference>